<dbReference type="Proteomes" id="UP001642540">
    <property type="component" value="Unassembled WGS sequence"/>
</dbReference>
<dbReference type="Gene3D" id="1.10.10.60">
    <property type="entry name" value="Homeodomain-like"/>
    <property type="match status" value="2"/>
</dbReference>
<dbReference type="InterPro" id="IPR009057">
    <property type="entry name" value="Homeodomain-like_sf"/>
</dbReference>
<dbReference type="SMART" id="SM00490">
    <property type="entry name" value="HELICc"/>
    <property type="match status" value="1"/>
</dbReference>
<dbReference type="PROSITE" id="PS51192">
    <property type="entry name" value="HELICASE_ATP_BIND_1"/>
    <property type="match status" value="1"/>
</dbReference>
<dbReference type="InterPro" id="IPR044754">
    <property type="entry name" value="Isw1/2_DEXHc"/>
</dbReference>
<dbReference type="InterPro" id="IPR001650">
    <property type="entry name" value="Helicase_C-like"/>
</dbReference>
<feature type="region of interest" description="Disordered" evidence="5">
    <location>
        <begin position="1155"/>
        <end position="1189"/>
    </location>
</feature>
<evidence type="ECO:0000313" key="10">
    <source>
        <dbReference type="Proteomes" id="UP001642540"/>
    </source>
</evidence>
<comment type="caution">
    <text evidence="9">The sequence shown here is derived from an EMBL/GenBank/DDBJ whole genome shotgun (WGS) entry which is preliminary data.</text>
</comment>
<dbReference type="Pfam" id="PF00271">
    <property type="entry name" value="Helicase_C"/>
    <property type="match status" value="1"/>
</dbReference>
<dbReference type="EMBL" id="CAXLJM020000041">
    <property type="protein sequence ID" value="CAL8109612.1"/>
    <property type="molecule type" value="Genomic_DNA"/>
</dbReference>
<dbReference type="InterPro" id="IPR014001">
    <property type="entry name" value="Helicase_ATP-bd"/>
</dbReference>
<dbReference type="PROSITE" id="PS51293">
    <property type="entry name" value="SANT"/>
    <property type="match status" value="1"/>
</dbReference>
<dbReference type="Gene3D" id="3.40.50.10810">
    <property type="entry name" value="Tandem AAA-ATPase domain"/>
    <property type="match status" value="1"/>
</dbReference>
<dbReference type="CDD" id="cd00167">
    <property type="entry name" value="SANT"/>
    <property type="match status" value="1"/>
</dbReference>
<dbReference type="SMART" id="SM00487">
    <property type="entry name" value="DEXDc"/>
    <property type="match status" value="1"/>
</dbReference>
<feature type="compositionally biased region" description="Low complexity" evidence="5">
    <location>
        <begin position="70"/>
        <end position="86"/>
    </location>
</feature>
<dbReference type="Pfam" id="PF00176">
    <property type="entry name" value="SNF2-rel_dom"/>
    <property type="match status" value="1"/>
</dbReference>
<protein>
    <recommendedName>
        <fullName evidence="11">Chromatin-remodeling complex ATPase chain Iswi</fullName>
    </recommendedName>
</protein>
<dbReference type="InterPro" id="IPR001005">
    <property type="entry name" value="SANT/Myb"/>
</dbReference>
<feature type="compositionally biased region" description="Low complexity" evidence="5">
    <location>
        <begin position="1"/>
        <end position="33"/>
    </location>
</feature>
<dbReference type="InterPro" id="IPR049730">
    <property type="entry name" value="SNF2/RAD54-like_C"/>
</dbReference>
<keyword evidence="4" id="KW-0539">Nucleus</keyword>
<gene>
    <name evidence="9" type="ORF">ODALV1_LOCUS13527</name>
</gene>
<dbReference type="PROSITE" id="PS51194">
    <property type="entry name" value="HELICASE_CTER"/>
    <property type="match status" value="1"/>
</dbReference>
<reference evidence="9 10" key="1">
    <citation type="submission" date="2024-08" db="EMBL/GenBank/DDBJ databases">
        <authorList>
            <person name="Cucini C."/>
            <person name="Frati F."/>
        </authorList>
    </citation>
    <scope>NUCLEOTIDE SEQUENCE [LARGE SCALE GENOMIC DNA]</scope>
</reference>
<feature type="domain" description="Helicase C-terminal" evidence="7">
    <location>
        <begin position="520"/>
        <end position="671"/>
    </location>
</feature>
<dbReference type="CDD" id="cd18793">
    <property type="entry name" value="SF2_C_SNF"/>
    <property type="match status" value="1"/>
</dbReference>
<evidence type="ECO:0000256" key="2">
    <source>
        <dbReference type="ARBA" id="ARBA00009687"/>
    </source>
</evidence>
<evidence type="ECO:0000256" key="3">
    <source>
        <dbReference type="ARBA" id="ARBA00022801"/>
    </source>
</evidence>
<dbReference type="Gene3D" id="3.40.50.300">
    <property type="entry name" value="P-loop containing nucleotide triphosphate hydrolases"/>
    <property type="match status" value="1"/>
</dbReference>
<proteinExistence type="inferred from homology"/>
<dbReference type="Pfam" id="PF09111">
    <property type="entry name" value="SLIDE"/>
    <property type="match status" value="1"/>
</dbReference>
<dbReference type="PANTHER" id="PTHR45623:SF49">
    <property type="entry name" value="SWI_SNF-RELATED MATRIX-ASSOCIATED ACTIN-DEPENDENT REGULATOR OF CHROMATIN SUBFAMILY A MEMBER 5"/>
    <property type="match status" value="1"/>
</dbReference>
<dbReference type="InterPro" id="IPR000330">
    <property type="entry name" value="SNF2_N"/>
</dbReference>
<evidence type="ECO:0000259" key="7">
    <source>
        <dbReference type="PROSITE" id="PS51194"/>
    </source>
</evidence>
<name>A0ABP1QP62_9HEXA</name>
<feature type="region of interest" description="Disordered" evidence="5">
    <location>
        <begin position="1"/>
        <end position="93"/>
    </location>
</feature>
<evidence type="ECO:0000256" key="1">
    <source>
        <dbReference type="ARBA" id="ARBA00004123"/>
    </source>
</evidence>
<keyword evidence="10" id="KW-1185">Reference proteome</keyword>
<evidence type="ECO:0000256" key="5">
    <source>
        <dbReference type="SAM" id="MobiDB-lite"/>
    </source>
</evidence>
<organism evidence="9 10">
    <name type="scientific">Orchesella dallaii</name>
    <dbReference type="NCBI Taxonomy" id="48710"/>
    <lineage>
        <taxon>Eukaryota</taxon>
        <taxon>Metazoa</taxon>
        <taxon>Ecdysozoa</taxon>
        <taxon>Arthropoda</taxon>
        <taxon>Hexapoda</taxon>
        <taxon>Collembola</taxon>
        <taxon>Entomobryomorpha</taxon>
        <taxon>Entomobryoidea</taxon>
        <taxon>Orchesellidae</taxon>
        <taxon>Orchesellinae</taxon>
        <taxon>Orchesella</taxon>
    </lineage>
</organism>
<dbReference type="InterPro" id="IPR015195">
    <property type="entry name" value="SLIDE"/>
</dbReference>
<evidence type="ECO:0000259" key="8">
    <source>
        <dbReference type="PROSITE" id="PS51293"/>
    </source>
</evidence>
<evidence type="ECO:0000313" key="9">
    <source>
        <dbReference type="EMBL" id="CAL8109612.1"/>
    </source>
</evidence>
<evidence type="ECO:0008006" key="11">
    <source>
        <dbReference type="Google" id="ProtNLM"/>
    </source>
</evidence>
<keyword evidence="3" id="KW-0378">Hydrolase</keyword>
<feature type="domain" description="Helicase ATP-binding" evidence="6">
    <location>
        <begin position="225"/>
        <end position="390"/>
    </location>
</feature>
<comment type="subcellular location">
    <subcellularLocation>
        <location evidence="1">Nucleus</location>
    </subcellularLocation>
</comment>
<evidence type="ECO:0000259" key="6">
    <source>
        <dbReference type="PROSITE" id="PS51192"/>
    </source>
</evidence>
<feature type="compositionally biased region" description="Polar residues" evidence="5">
    <location>
        <begin position="138"/>
        <end position="154"/>
    </location>
</feature>
<dbReference type="SUPFAM" id="SSF46689">
    <property type="entry name" value="Homeodomain-like"/>
    <property type="match status" value="2"/>
</dbReference>
<comment type="similarity">
    <text evidence="2">Belongs to the SNF2/RAD54 helicase family. ISWI subfamily.</text>
</comment>
<sequence>MEATPLGTTTLSLTSFGTSGYSSGLSPPSSSISTDKEVSGASDTSDTSFGANDESSSSAMGSRSLDLSISTSTSGRSSTSTNGNTTAETEDIEVLQTTEDLQHKLESNRSKRFEYLLKQTEIYGHFMKTAYEEAQVFENSEASQSNSNTATGDSESLAAVPGAAKPGRSRGRKKFVPAKLTDMHTSGTKTGTQTKNYVTHFDNTPSFIQWGSMRDYQVRGLNWLVSLYERGISGILADEMGLGKTVQTISLLGYLKHHRRIDGPHLVIAPKSTLPNWMNEISRWCPTLKAICLIGGKEERPAFIKNTFLPRRWNVCVTSYEMARIEKSTLAKVNYHYIVIDEAQKIKNENSLLAVCVRQFKSTARLLLTGTPLQNNLHELWALLNFLLPDVFYSSEDFDSWFNENNCLNNQTLIERLHAVLRPFLLRRIKSDVEKSLPPKNEMRLYVQLTPMQKEWYRKILLNDIDLINDSTGRVTKMRINNVLMQIRKVCNHPYLFEGAEPKPFTTDSHIVTNSGKMIILDKLLMKLKALKSRVLIFSQMTRLMDILEDYFIWRGFEYCRLDGNTSYDIRQEDIDEFNAPNSTKFIYLLSTRAGGLGINLASANIVILFDSDWNPQVDLQAMDRAHRIGQTKEVKVFRFVCQDTAEEKIIERAAAKLHLDKMVIQQGRLVASSAKGPSNTQMLSVVRFGAEKILKSGTDSGISDADIDTVLAQSKLRSEEFDRQLGQLSEDNLKQLTVEQVEFNWQKGTAEKHVDTFDFEGMDYRELRKRSIKTGMNNDLDGIVIGKRRKDINMSLLEFESPDEDEVNESDDPTVTMSLHGQNANPHKAEIAKVPIKKPHSPKDFQFCSPYIWELYWRQVDDYYKRFPNLVPFVSSALSGNDQEQLKQSEMLRLKNCERLNGAESREMSMCKDDSYSTWKQKDFNQFIDAVAKHGTDDLEQVAQALKKKRMEEVVAYSQVFWMKCHELFNFEDVMKKLNKQELVRERRAAQQDILTRKFGGPGATFDTKLVYEPSHWVGKRFTPEDDVKLLRCLMNIGLATPDVFEVARIKLLLADGDESCPFLRTRSRDELLARFNLLMYMIQKEFNTEVYSGAATAKMEINALSPHSDLKMKIDDIPKPIKGSTDPDALSHKLELEPAAFSAVLTSLPATVEKSDNITGTPKMNKKRKRTENSIEDSPLPSKSNRL</sequence>
<dbReference type="SUPFAM" id="SSF52540">
    <property type="entry name" value="P-loop containing nucleoside triphosphate hydrolases"/>
    <property type="match status" value="2"/>
</dbReference>
<dbReference type="InterPro" id="IPR038718">
    <property type="entry name" value="SNF2-like_sf"/>
</dbReference>
<feature type="domain" description="SANT" evidence="8">
    <location>
        <begin position="915"/>
        <end position="967"/>
    </location>
</feature>
<dbReference type="PANTHER" id="PTHR45623">
    <property type="entry name" value="CHROMODOMAIN-HELICASE-DNA-BINDING PROTEIN 3-RELATED-RELATED"/>
    <property type="match status" value="1"/>
</dbReference>
<accession>A0ABP1QP62</accession>
<feature type="compositionally biased region" description="Polar residues" evidence="5">
    <location>
        <begin position="41"/>
        <end position="69"/>
    </location>
</feature>
<dbReference type="InterPro" id="IPR017884">
    <property type="entry name" value="SANT_dom"/>
</dbReference>
<evidence type="ECO:0000256" key="4">
    <source>
        <dbReference type="ARBA" id="ARBA00023242"/>
    </source>
</evidence>
<dbReference type="InterPro" id="IPR027417">
    <property type="entry name" value="P-loop_NTPase"/>
</dbReference>
<dbReference type="CDD" id="cd17997">
    <property type="entry name" value="DEXHc_SMARCA1_SMARCA5"/>
    <property type="match status" value="1"/>
</dbReference>
<feature type="region of interest" description="Disordered" evidence="5">
    <location>
        <begin position="138"/>
        <end position="174"/>
    </location>
</feature>